<dbReference type="CDD" id="cd01991">
    <property type="entry name" value="Asn_synthase_B_C"/>
    <property type="match status" value="1"/>
</dbReference>
<dbReference type="PROSITE" id="PS51278">
    <property type="entry name" value="GATASE_TYPE_2"/>
    <property type="match status" value="1"/>
</dbReference>
<dbReference type="GO" id="GO:0005829">
    <property type="term" value="C:cytosol"/>
    <property type="evidence" value="ECO:0007669"/>
    <property type="project" value="TreeGrafter"/>
</dbReference>
<keyword evidence="7 9" id="KW-0315">Glutamine amidotransferase</keyword>
<dbReference type="CDD" id="cd00712">
    <property type="entry name" value="AsnB"/>
    <property type="match status" value="1"/>
</dbReference>
<comment type="similarity">
    <text evidence="2">Belongs to the asparagine synthetase family.</text>
</comment>
<dbReference type="EMBL" id="LGKP01000025">
    <property type="protein sequence ID" value="KPL85354.1"/>
    <property type="molecule type" value="Genomic_DNA"/>
</dbReference>
<accession>A0A0N8GR30</accession>
<reference evidence="13 14" key="1">
    <citation type="submission" date="2015-07" db="EMBL/GenBank/DDBJ databases">
        <title>Whole genome sequence of Herpetosiphon geysericola DSM 7119.</title>
        <authorList>
            <person name="Hemp J."/>
            <person name="Ward L.M."/>
            <person name="Pace L.A."/>
            <person name="Fischer W.W."/>
        </authorList>
    </citation>
    <scope>NUCLEOTIDE SEQUENCE [LARGE SCALE GENOMIC DNA]</scope>
    <source>
        <strain evidence="13 14">DSM 7119</strain>
    </source>
</reference>
<evidence type="ECO:0000259" key="12">
    <source>
        <dbReference type="PROSITE" id="PS51278"/>
    </source>
</evidence>
<dbReference type="Pfam" id="PF13537">
    <property type="entry name" value="GATase_7"/>
    <property type="match status" value="1"/>
</dbReference>
<dbReference type="RefSeq" id="WP_054535651.1">
    <property type="nucleotide sequence ID" value="NZ_LGKP01000025.1"/>
</dbReference>
<dbReference type="InterPro" id="IPR017932">
    <property type="entry name" value="GATase_2_dom"/>
</dbReference>
<dbReference type="InterPro" id="IPR001962">
    <property type="entry name" value="Asn_synthase"/>
</dbReference>
<evidence type="ECO:0000256" key="11">
    <source>
        <dbReference type="PIRSR" id="PIRSR001589-3"/>
    </source>
</evidence>
<dbReference type="PIRSF" id="PIRSF001589">
    <property type="entry name" value="Asn_synthetase_glu-h"/>
    <property type="match status" value="1"/>
</dbReference>
<evidence type="ECO:0000256" key="1">
    <source>
        <dbReference type="ARBA" id="ARBA00005187"/>
    </source>
</evidence>
<evidence type="ECO:0000256" key="8">
    <source>
        <dbReference type="ARBA" id="ARBA00048741"/>
    </source>
</evidence>
<dbReference type="GO" id="GO:0004066">
    <property type="term" value="F:asparagine synthase (glutamine-hydrolyzing) activity"/>
    <property type="evidence" value="ECO:0007669"/>
    <property type="project" value="UniProtKB-EC"/>
</dbReference>
<dbReference type="Proteomes" id="UP000050277">
    <property type="component" value="Unassembled WGS sequence"/>
</dbReference>
<dbReference type="InterPro" id="IPR033738">
    <property type="entry name" value="AsnB_N"/>
</dbReference>
<evidence type="ECO:0000256" key="10">
    <source>
        <dbReference type="PIRSR" id="PIRSR001589-2"/>
    </source>
</evidence>
<dbReference type="InterPro" id="IPR014729">
    <property type="entry name" value="Rossmann-like_a/b/a_fold"/>
</dbReference>
<name>A0A0N8GR30_9CHLR</name>
<evidence type="ECO:0000256" key="3">
    <source>
        <dbReference type="ARBA" id="ARBA00012737"/>
    </source>
</evidence>
<dbReference type="Gene3D" id="3.40.50.620">
    <property type="entry name" value="HUPs"/>
    <property type="match status" value="1"/>
</dbReference>
<dbReference type="EC" id="6.3.5.4" evidence="3"/>
<dbReference type="Gene3D" id="3.60.20.10">
    <property type="entry name" value="Glutamine Phosphoribosylpyrophosphate, subunit 1, domain 1"/>
    <property type="match status" value="1"/>
</dbReference>
<dbReference type="SUPFAM" id="SSF52402">
    <property type="entry name" value="Adenine nucleotide alpha hydrolases-like"/>
    <property type="match status" value="1"/>
</dbReference>
<dbReference type="Pfam" id="PF00733">
    <property type="entry name" value="Asn_synthase"/>
    <property type="match status" value="1"/>
</dbReference>
<evidence type="ECO:0000313" key="13">
    <source>
        <dbReference type="EMBL" id="KPL85354.1"/>
    </source>
</evidence>
<sequence length="623" mass="70694">MCGITGHLEWHGMAQAAILEQQTEAIRHRGPDSAGFFWVNQVALGMRRLAIIDLAHGAQPMFSRDADLALVFNGEIYNFQALRQQLQQLGQTFDSHSDTEVIVRGIEQWGIKGCVERLNGMFALAIWQQQAQRLTLVRDRLGIKPLYWYADGQRLVFGSEIKAILAHPAVPRQINLHGLANYLSFGHSLAPQTMLQHIYKVEPAHILTWDVANRTMQNQRYWHLQPTITPIAPAEAAAEVYSRLREAVRLQLISDVPLGAFLSGGLDSSIIVGLMSRLGAEPINTFSVGFANQQGFNELPDAALVAQHFGTKHHELVLDANDLVGALQTLVYHYDEPFGDAAGLPVYLVSRFAREHVKVVLTGEGSDEQWAGYRRYQAELLARMLQYVPGHQALGALIRQLPRNRRLKQAIRSLEQRDPARRYAAWLTIADLQQRQRLLQPQLSAALGDYAPEQIYDQMYPRSGAALTNMGLADLQTWLPDTYLEKVDKASMAASIEARVPFLDHTLVEWTMNLPNSLKLRGRQTKWLLRQAFGEMLPQRTLRKPKHGFAVPTDPWFRGALSNWTAEILFDQRTLARGLFNAHEVRRIYQAHRDGKEVADTLLWLLLNLELWQRIYLDREGRL</sequence>
<protein>
    <recommendedName>
        <fullName evidence="3">asparagine synthase (glutamine-hydrolyzing)</fullName>
        <ecNumber evidence="3">6.3.5.4</ecNumber>
    </recommendedName>
</protein>
<feature type="site" description="Important for beta-aspartyl-AMP intermediate formation" evidence="11">
    <location>
        <position position="364"/>
    </location>
</feature>
<keyword evidence="6 9" id="KW-0061">Asparagine biosynthesis</keyword>
<evidence type="ECO:0000256" key="7">
    <source>
        <dbReference type="ARBA" id="ARBA00022962"/>
    </source>
</evidence>
<keyword evidence="14" id="KW-1185">Reference proteome</keyword>
<dbReference type="PANTHER" id="PTHR43284:SF1">
    <property type="entry name" value="ASPARAGINE SYNTHETASE"/>
    <property type="match status" value="1"/>
</dbReference>
<organism evidence="13 14">
    <name type="scientific">Herpetosiphon geysericola</name>
    <dbReference type="NCBI Taxonomy" id="70996"/>
    <lineage>
        <taxon>Bacteria</taxon>
        <taxon>Bacillati</taxon>
        <taxon>Chloroflexota</taxon>
        <taxon>Chloroflexia</taxon>
        <taxon>Herpetosiphonales</taxon>
        <taxon>Herpetosiphonaceae</taxon>
        <taxon>Herpetosiphon</taxon>
    </lineage>
</organism>
<dbReference type="OrthoDB" id="9763290at2"/>
<dbReference type="InterPro" id="IPR006426">
    <property type="entry name" value="Asn_synth_AEB"/>
</dbReference>
<gene>
    <name evidence="13" type="ORF">SE18_16975</name>
</gene>
<dbReference type="InterPro" id="IPR029055">
    <property type="entry name" value="Ntn_hydrolases_N"/>
</dbReference>
<keyword evidence="5 10" id="KW-0067">ATP-binding</keyword>
<evidence type="ECO:0000256" key="4">
    <source>
        <dbReference type="ARBA" id="ARBA00022741"/>
    </source>
</evidence>
<feature type="domain" description="Glutamine amidotransferase type-2" evidence="12">
    <location>
        <begin position="2"/>
        <end position="212"/>
    </location>
</feature>
<dbReference type="PATRIC" id="fig|70996.4.peg.268"/>
<dbReference type="SUPFAM" id="SSF56235">
    <property type="entry name" value="N-terminal nucleophile aminohydrolases (Ntn hydrolases)"/>
    <property type="match status" value="1"/>
</dbReference>
<evidence type="ECO:0000256" key="5">
    <source>
        <dbReference type="ARBA" id="ARBA00022840"/>
    </source>
</evidence>
<keyword evidence="9" id="KW-0028">Amino-acid biosynthesis</keyword>
<proteinExistence type="inferred from homology"/>
<evidence type="ECO:0000256" key="6">
    <source>
        <dbReference type="ARBA" id="ARBA00022888"/>
    </source>
</evidence>
<dbReference type="AlphaFoldDB" id="A0A0N8GR30"/>
<evidence type="ECO:0000256" key="2">
    <source>
        <dbReference type="ARBA" id="ARBA00005752"/>
    </source>
</evidence>
<dbReference type="PANTHER" id="PTHR43284">
    <property type="entry name" value="ASPARAGINE SYNTHETASE (GLUTAMINE-HYDROLYZING)"/>
    <property type="match status" value="1"/>
</dbReference>
<evidence type="ECO:0000256" key="9">
    <source>
        <dbReference type="PIRSR" id="PIRSR001589-1"/>
    </source>
</evidence>
<dbReference type="NCBIfam" id="TIGR01536">
    <property type="entry name" value="asn_synth_AEB"/>
    <property type="match status" value="1"/>
</dbReference>
<dbReference type="GO" id="GO:0005524">
    <property type="term" value="F:ATP binding"/>
    <property type="evidence" value="ECO:0007669"/>
    <property type="project" value="UniProtKB-KW"/>
</dbReference>
<evidence type="ECO:0000313" key="14">
    <source>
        <dbReference type="Proteomes" id="UP000050277"/>
    </source>
</evidence>
<dbReference type="InterPro" id="IPR051786">
    <property type="entry name" value="ASN_synthetase/amidase"/>
</dbReference>
<feature type="active site" description="For GATase activity" evidence="9">
    <location>
        <position position="2"/>
    </location>
</feature>
<feature type="binding site" evidence="10">
    <location>
        <position position="98"/>
    </location>
    <ligand>
        <name>L-glutamine</name>
        <dbReference type="ChEBI" id="CHEBI:58359"/>
    </ligand>
</feature>
<dbReference type="STRING" id="70996.SE18_16975"/>
<feature type="binding site" evidence="10">
    <location>
        <position position="288"/>
    </location>
    <ligand>
        <name>ATP</name>
        <dbReference type="ChEBI" id="CHEBI:30616"/>
    </ligand>
</feature>
<keyword evidence="4 10" id="KW-0547">Nucleotide-binding</keyword>
<comment type="caution">
    <text evidence="13">The sequence shown here is derived from an EMBL/GenBank/DDBJ whole genome shotgun (WGS) entry which is preliminary data.</text>
</comment>
<dbReference type="GO" id="GO:0006529">
    <property type="term" value="P:asparagine biosynthetic process"/>
    <property type="evidence" value="ECO:0007669"/>
    <property type="project" value="UniProtKB-KW"/>
</dbReference>
<comment type="catalytic activity">
    <reaction evidence="8">
        <text>L-aspartate + L-glutamine + ATP + H2O = L-asparagine + L-glutamate + AMP + diphosphate + H(+)</text>
        <dbReference type="Rhea" id="RHEA:12228"/>
        <dbReference type="ChEBI" id="CHEBI:15377"/>
        <dbReference type="ChEBI" id="CHEBI:15378"/>
        <dbReference type="ChEBI" id="CHEBI:29985"/>
        <dbReference type="ChEBI" id="CHEBI:29991"/>
        <dbReference type="ChEBI" id="CHEBI:30616"/>
        <dbReference type="ChEBI" id="CHEBI:33019"/>
        <dbReference type="ChEBI" id="CHEBI:58048"/>
        <dbReference type="ChEBI" id="CHEBI:58359"/>
        <dbReference type="ChEBI" id="CHEBI:456215"/>
        <dbReference type="EC" id="6.3.5.4"/>
    </reaction>
</comment>
<comment type="pathway">
    <text evidence="1">Amino-acid biosynthesis; L-asparagine biosynthesis; L-asparagine from L-aspartate (L-Gln route): step 1/1.</text>
</comment>